<proteinExistence type="predicted"/>
<dbReference type="AlphaFoldDB" id="E7C4M0"/>
<keyword evidence="1" id="KW-1133">Transmembrane helix</keyword>
<evidence type="ECO:0000313" key="2">
    <source>
        <dbReference type="EMBL" id="ADI22394.1"/>
    </source>
</evidence>
<accession>E7C4M0</accession>
<dbReference type="EMBL" id="GU567984">
    <property type="protein sequence ID" value="ADI22394.1"/>
    <property type="molecule type" value="Genomic_DNA"/>
</dbReference>
<evidence type="ECO:0008006" key="3">
    <source>
        <dbReference type="Google" id="ProtNLM"/>
    </source>
</evidence>
<reference evidence="2" key="1">
    <citation type="submission" date="2010-01" db="EMBL/GenBank/DDBJ databases">
        <title>Genome fragments of uncultured bacteria from the North Pacific subtropical Gyre.</title>
        <authorList>
            <person name="Pham V.D."/>
            <person name="Delong E.F."/>
        </authorList>
    </citation>
    <scope>NUCLEOTIDE SEQUENCE</scope>
</reference>
<protein>
    <recommendedName>
        <fullName evidence="3">DUF3137 domain-containing protein</fullName>
    </recommendedName>
</protein>
<name>E7C4M0_9BACT</name>
<feature type="transmembrane region" description="Helical" evidence="1">
    <location>
        <begin position="20"/>
        <end position="40"/>
    </location>
</feature>
<organism evidence="2">
    <name type="scientific">uncultured Planctomycetales bacterium HF0500_02G17</name>
    <dbReference type="NCBI Taxonomy" id="723608"/>
    <lineage>
        <taxon>Bacteria</taxon>
        <taxon>Pseudomonadati</taxon>
        <taxon>Planctomycetota</taxon>
        <taxon>Planctomycetia</taxon>
        <taxon>Planctomycetales</taxon>
        <taxon>environmental samples</taxon>
    </lineage>
</organism>
<keyword evidence="1" id="KW-0472">Membrane</keyword>
<sequence length="249" mass="26635">MTAAIMIVVTLAVTTSQSVRVPVVVGAAVTFGFVLLIVAISKGSKAAASKQAAAFAEACVPFGLTHTTFAKLEEKDAAFAAFAHLSYLRTGGKGLAWMARSPAGEPPLALLQHRYVVSTGQTTVQVTHTLAALPCPVTWPPLSLTPEHLGHRIAGMLGKGDLRLENDEFNRRWFVDADDEDFAALLLSPEMQTWLVGVPKWVTFHIGRGQIVCAAKKALKPDALADLVALCEEFAGLIVPELQAWIPRA</sequence>
<evidence type="ECO:0000256" key="1">
    <source>
        <dbReference type="SAM" id="Phobius"/>
    </source>
</evidence>
<keyword evidence="1" id="KW-0812">Transmembrane</keyword>